<dbReference type="OrthoDB" id="9816335at2"/>
<evidence type="ECO:0000259" key="4">
    <source>
        <dbReference type="PROSITE" id="PS01124"/>
    </source>
</evidence>
<dbReference type="STRING" id="1852522.SAMN06295960_3417"/>
<dbReference type="PROSITE" id="PS00041">
    <property type="entry name" value="HTH_ARAC_FAMILY_1"/>
    <property type="match status" value="1"/>
</dbReference>
<dbReference type="PANTHER" id="PTHR43280">
    <property type="entry name" value="ARAC-FAMILY TRANSCRIPTIONAL REGULATOR"/>
    <property type="match status" value="1"/>
</dbReference>
<evidence type="ECO:0000256" key="3">
    <source>
        <dbReference type="ARBA" id="ARBA00023163"/>
    </source>
</evidence>
<dbReference type="SUPFAM" id="SSF46689">
    <property type="entry name" value="Homeodomain-like"/>
    <property type="match status" value="2"/>
</dbReference>
<evidence type="ECO:0000313" key="6">
    <source>
        <dbReference type="Proteomes" id="UP000193834"/>
    </source>
</evidence>
<keyword evidence="2 5" id="KW-0238">DNA-binding</keyword>
<reference evidence="5 6" key="1">
    <citation type="submission" date="2017-04" db="EMBL/GenBank/DDBJ databases">
        <authorList>
            <person name="Afonso C.L."/>
            <person name="Miller P.J."/>
            <person name="Scott M.A."/>
            <person name="Spackman E."/>
            <person name="Goraichik I."/>
            <person name="Dimitrov K.M."/>
            <person name="Suarez D.L."/>
            <person name="Swayne D.E."/>
        </authorList>
    </citation>
    <scope>NUCLEOTIDE SEQUENCE [LARGE SCALE GENOMIC DNA]</scope>
    <source>
        <strain evidence="5 6">11</strain>
    </source>
</reference>
<dbReference type="InterPro" id="IPR009057">
    <property type="entry name" value="Homeodomain-like_sf"/>
</dbReference>
<keyword evidence="6" id="KW-1185">Reference proteome</keyword>
<name>A0A1X7LI80_9BACL</name>
<accession>A0A1X7LI80</accession>
<dbReference type="SMART" id="SM00342">
    <property type="entry name" value="HTH_ARAC"/>
    <property type="match status" value="1"/>
</dbReference>
<dbReference type="Proteomes" id="UP000193834">
    <property type="component" value="Unassembled WGS sequence"/>
</dbReference>
<protein>
    <submittedName>
        <fullName evidence="5">AraC-type DNA-binding protein</fullName>
    </submittedName>
</protein>
<gene>
    <name evidence="5" type="ORF">SAMN06295960_3417</name>
</gene>
<dbReference type="InterPro" id="IPR003313">
    <property type="entry name" value="AraC-bd"/>
</dbReference>
<dbReference type="RefSeq" id="WP_085496172.1">
    <property type="nucleotide sequence ID" value="NZ_FXAZ01000005.1"/>
</dbReference>
<dbReference type="Pfam" id="PF12833">
    <property type="entry name" value="HTH_18"/>
    <property type="match status" value="1"/>
</dbReference>
<dbReference type="GO" id="GO:0003700">
    <property type="term" value="F:DNA-binding transcription factor activity"/>
    <property type="evidence" value="ECO:0007669"/>
    <property type="project" value="InterPro"/>
</dbReference>
<dbReference type="SUPFAM" id="SSF51215">
    <property type="entry name" value="Regulatory protein AraC"/>
    <property type="match status" value="1"/>
</dbReference>
<dbReference type="PROSITE" id="PS01124">
    <property type="entry name" value="HTH_ARAC_FAMILY_2"/>
    <property type="match status" value="1"/>
</dbReference>
<dbReference type="InterPro" id="IPR018062">
    <property type="entry name" value="HTH_AraC-typ_CS"/>
</dbReference>
<dbReference type="Gene3D" id="1.10.10.60">
    <property type="entry name" value="Homeodomain-like"/>
    <property type="match status" value="2"/>
</dbReference>
<evidence type="ECO:0000256" key="1">
    <source>
        <dbReference type="ARBA" id="ARBA00023015"/>
    </source>
</evidence>
<keyword evidence="3" id="KW-0804">Transcription</keyword>
<dbReference type="InterPro" id="IPR037923">
    <property type="entry name" value="HTH-like"/>
</dbReference>
<feature type="domain" description="HTH araC/xylS-type" evidence="4">
    <location>
        <begin position="179"/>
        <end position="277"/>
    </location>
</feature>
<dbReference type="InterPro" id="IPR014710">
    <property type="entry name" value="RmlC-like_jellyroll"/>
</dbReference>
<evidence type="ECO:0000313" key="5">
    <source>
        <dbReference type="EMBL" id="SMG52899.1"/>
    </source>
</evidence>
<dbReference type="PANTHER" id="PTHR43280:SF27">
    <property type="entry name" value="TRANSCRIPTIONAL REGULATOR MTLR"/>
    <property type="match status" value="1"/>
</dbReference>
<evidence type="ECO:0000256" key="2">
    <source>
        <dbReference type="ARBA" id="ARBA00023125"/>
    </source>
</evidence>
<proteinExistence type="predicted"/>
<dbReference type="EMBL" id="FXAZ01000005">
    <property type="protein sequence ID" value="SMG52899.1"/>
    <property type="molecule type" value="Genomic_DNA"/>
</dbReference>
<keyword evidence="1" id="KW-0805">Transcription regulation</keyword>
<dbReference type="Gene3D" id="2.60.120.10">
    <property type="entry name" value="Jelly Rolls"/>
    <property type="match status" value="1"/>
</dbReference>
<dbReference type="AlphaFoldDB" id="A0A1X7LI80"/>
<sequence length="295" mass="34554">MKLHIEYPHDIPMNAFQWTPSTLLEPFHTHQSLEIGVCLSGSGVFYFEQKRYPVRSGDVFLVNQTELHIAQADPDNPCTFIFVNFDPGVLLVEDEKLLLSYSYQSEQFQNHIAADTELAKMILPRMQIMLEEMRNQEIGFLLRARSVLIEIHVLFLRNYMNQISSDQWRRLNESYRELQMILHFIHEHYRNDIQLADAAKLVGWSAGRTSRFFRACMGQSLKDYIQALRIRAVTKRLVSSFDSISKLCFDCGFQSMASFYRAFQKVTGMSPKAYREKYCLGNVFENWEADNEKRM</sequence>
<dbReference type="Pfam" id="PF02311">
    <property type="entry name" value="AraC_binding"/>
    <property type="match status" value="1"/>
</dbReference>
<organism evidence="5 6">
    <name type="scientific">Paenibacillus aquistagni</name>
    <dbReference type="NCBI Taxonomy" id="1852522"/>
    <lineage>
        <taxon>Bacteria</taxon>
        <taxon>Bacillati</taxon>
        <taxon>Bacillota</taxon>
        <taxon>Bacilli</taxon>
        <taxon>Bacillales</taxon>
        <taxon>Paenibacillaceae</taxon>
        <taxon>Paenibacillus</taxon>
    </lineage>
</organism>
<dbReference type="InterPro" id="IPR018060">
    <property type="entry name" value="HTH_AraC"/>
</dbReference>
<dbReference type="GO" id="GO:0043565">
    <property type="term" value="F:sequence-specific DNA binding"/>
    <property type="evidence" value="ECO:0007669"/>
    <property type="project" value="InterPro"/>
</dbReference>